<keyword evidence="3 6" id="KW-0547">Nucleotide-binding</keyword>
<dbReference type="FunFam" id="1.10.287.3700:FF:000001">
    <property type="entry name" value="PAN2-PAN3 deadenylation complex subunit PAN3"/>
    <property type="match status" value="1"/>
</dbReference>
<dbReference type="InterPro" id="IPR000719">
    <property type="entry name" value="Prot_kinase_dom"/>
</dbReference>
<comment type="similarity">
    <text evidence="6">Belongs to the protein kinase superfamily. PAN3 family.</text>
</comment>
<accession>H2ZDN4</accession>
<dbReference type="GeneTree" id="ENSGT00390000001504"/>
<dbReference type="Gene3D" id="1.10.287.3700">
    <property type="match status" value="1"/>
</dbReference>
<dbReference type="FunFam" id="1.10.510.10:FF:000168">
    <property type="entry name" value="PAN2-PAN3 deadenylation complex subunit PAN3"/>
    <property type="match status" value="1"/>
</dbReference>
<evidence type="ECO:0000313" key="10">
    <source>
        <dbReference type="Proteomes" id="UP000007875"/>
    </source>
</evidence>
<dbReference type="GO" id="GO:0006397">
    <property type="term" value="P:mRNA processing"/>
    <property type="evidence" value="ECO:0007669"/>
    <property type="project" value="UniProtKB-KW"/>
</dbReference>
<dbReference type="Gene3D" id="1.10.510.10">
    <property type="entry name" value="Transferase(Phosphotransferase) domain 1"/>
    <property type="match status" value="1"/>
</dbReference>
<comment type="subunit">
    <text evidence="6">Homodimer. Forms a heterotrimer with a catalytic subunit PAN2 to form the poly(A)-nuclease (PAN) deadenylation complex. Interacts (via PAM-2 motif) with poly(A)-binding protein (via PABC domain), conferring substrate specificity of the enzyme complex.</text>
</comment>
<feature type="compositionally biased region" description="Polar residues" evidence="7">
    <location>
        <begin position="1"/>
        <end position="17"/>
    </location>
</feature>
<evidence type="ECO:0000256" key="3">
    <source>
        <dbReference type="ARBA" id="ARBA00022741"/>
    </source>
</evidence>
<keyword evidence="4 6" id="KW-0067">ATP-binding</keyword>
<keyword evidence="1 6" id="KW-0963">Cytoplasm</keyword>
<dbReference type="InParanoid" id="H2ZDN4"/>
<comment type="subcellular location">
    <subcellularLocation>
        <location evidence="6">Cytoplasm</location>
        <location evidence="6">P-body</location>
    </subcellularLocation>
</comment>
<reference evidence="10" key="1">
    <citation type="submission" date="2003-08" db="EMBL/GenBank/DDBJ databases">
        <authorList>
            <person name="Birren B."/>
            <person name="Nusbaum C."/>
            <person name="Abebe A."/>
            <person name="Abouelleil A."/>
            <person name="Adekoya E."/>
            <person name="Ait-zahra M."/>
            <person name="Allen N."/>
            <person name="Allen T."/>
            <person name="An P."/>
            <person name="Anderson M."/>
            <person name="Anderson S."/>
            <person name="Arachchi H."/>
            <person name="Armbruster J."/>
            <person name="Bachantsang P."/>
            <person name="Baldwin J."/>
            <person name="Barry A."/>
            <person name="Bayul T."/>
            <person name="Blitshsteyn B."/>
            <person name="Bloom T."/>
            <person name="Blye J."/>
            <person name="Boguslavskiy L."/>
            <person name="Borowsky M."/>
            <person name="Boukhgalter B."/>
            <person name="Brunache A."/>
            <person name="Butler J."/>
            <person name="Calixte N."/>
            <person name="Calvo S."/>
            <person name="Camarata J."/>
            <person name="Campo K."/>
            <person name="Chang J."/>
            <person name="Cheshatsang Y."/>
            <person name="Citroen M."/>
            <person name="Collymore A."/>
            <person name="Considine T."/>
            <person name="Cook A."/>
            <person name="Cooke P."/>
            <person name="Corum B."/>
            <person name="Cuomo C."/>
            <person name="David R."/>
            <person name="Dawoe T."/>
            <person name="Degray S."/>
            <person name="Dodge S."/>
            <person name="Dooley K."/>
            <person name="Dorje P."/>
            <person name="Dorjee K."/>
            <person name="Dorris L."/>
            <person name="Duffey N."/>
            <person name="Dupes A."/>
            <person name="Elkins T."/>
            <person name="Engels R."/>
            <person name="Erickson J."/>
            <person name="Farina A."/>
            <person name="Faro S."/>
            <person name="Ferreira P."/>
            <person name="Fischer H."/>
            <person name="Fitzgerald M."/>
            <person name="Foley K."/>
            <person name="Gage D."/>
            <person name="Galagan J."/>
            <person name="Gearin G."/>
            <person name="Gnerre S."/>
            <person name="Gnirke A."/>
            <person name="Goyette A."/>
            <person name="Graham J."/>
            <person name="Grandbois E."/>
            <person name="Gyaltsen K."/>
            <person name="Hafez N."/>
            <person name="Hagopian D."/>
            <person name="Hagos B."/>
            <person name="Hall J."/>
            <person name="Hatcher B."/>
            <person name="Heller A."/>
            <person name="Higgins H."/>
            <person name="Honan T."/>
            <person name="Horn A."/>
            <person name="Houde N."/>
            <person name="Hughes L."/>
            <person name="Hulme W."/>
            <person name="Husby E."/>
            <person name="Iliev I."/>
            <person name="Jaffe D."/>
            <person name="Jones C."/>
            <person name="Kamal M."/>
            <person name="Kamat A."/>
            <person name="Kamvysselis M."/>
            <person name="Karlsson E."/>
            <person name="Kells C."/>
            <person name="Kieu A."/>
            <person name="Kisner P."/>
            <person name="Kodira C."/>
            <person name="Kulbokas E."/>
            <person name="Labutti K."/>
            <person name="Lama D."/>
            <person name="Landers T."/>
            <person name="Leger J."/>
            <person name="Levine S."/>
            <person name="Lewis D."/>
            <person name="Lewis T."/>
            <person name="Lindblad-toh K."/>
            <person name="Liu X."/>
            <person name="Lokyitsang T."/>
            <person name="Lokyitsang Y."/>
            <person name="Lucien O."/>
            <person name="Lui A."/>
            <person name="Ma L.J."/>
            <person name="Mabbitt R."/>
            <person name="Macdonald J."/>
            <person name="Maclean C."/>
            <person name="Major J."/>
            <person name="Manning J."/>
            <person name="Marabella R."/>
            <person name="Maru K."/>
            <person name="Matthews C."/>
            <person name="Mauceli E."/>
            <person name="Mccarthy M."/>
            <person name="Mcdonough S."/>
            <person name="Mcghee T."/>
            <person name="Meldrim J."/>
            <person name="Meneus L."/>
            <person name="Mesirov J."/>
            <person name="Mihalev A."/>
            <person name="Mihova T."/>
            <person name="Mikkelsen T."/>
            <person name="Mlenga V."/>
            <person name="Moru K."/>
            <person name="Mozes J."/>
            <person name="Mulrain L."/>
            <person name="Munson G."/>
            <person name="Naylor J."/>
            <person name="Newes C."/>
            <person name="Nguyen C."/>
            <person name="Nguyen N."/>
            <person name="Nguyen T."/>
            <person name="Nicol R."/>
            <person name="Nielsen C."/>
            <person name="Nizzari M."/>
            <person name="Norbu C."/>
            <person name="Norbu N."/>
            <person name="O'donnell P."/>
            <person name="Okoawo O."/>
            <person name="O'leary S."/>
            <person name="Omotosho B."/>
            <person name="O'neill K."/>
            <person name="Osman S."/>
            <person name="Parker S."/>
            <person name="Perrin D."/>
            <person name="Phunkhang P."/>
            <person name="Piqani B."/>
            <person name="Purcell S."/>
            <person name="Rachupka T."/>
            <person name="Ramasamy U."/>
            <person name="Rameau R."/>
            <person name="Ray V."/>
            <person name="Raymond C."/>
            <person name="Retta R."/>
            <person name="Richardson S."/>
            <person name="Rise C."/>
            <person name="Rodriguez J."/>
            <person name="Rogers J."/>
            <person name="Rogov P."/>
            <person name="Rutman M."/>
            <person name="Schupbach R."/>
            <person name="Seaman C."/>
            <person name="Settipalli S."/>
            <person name="Sharpe T."/>
            <person name="Sheridan J."/>
            <person name="Sherpa N."/>
            <person name="Shi J."/>
            <person name="Smirnov S."/>
            <person name="Smith C."/>
            <person name="Sougnez C."/>
            <person name="Spencer B."/>
            <person name="Stalker J."/>
            <person name="Stange-thomann N."/>
            <person name="Stavropoulos S."/>
            <person name="Stetson K."/>
            <person name="Stone C."/>
            <person name="Stone S."/>
            <person name="Stubbs M."/>
            <person name="Talamas J."/>
            <person name="Tchuinga P."/>
            <person name="Tenzing P."/>
            <person name="Tesfaye S."/>
            <person name="Theodore J."/>
            <person name="Thoulutsang Y."/>
            <person name="Topham K."/>
            <person name="Towey S."/>
            <person name="Tsamla T."/>
            <person name="Tsomo N."/>
            <person name="Vallee D."/>
            <person name="Vassiliev H."/>
            <person name="Venkataraman V."/>
            <person name="Vinson J."/>
            <person name="Vo A."/>
            <person name="Wade C."/>
            <person name="Wang S."/>
            <person name="Wangchuk T."/>
            <person name="Wangdi T."/>
            <person name="Whittaker C."/>
            <person name="Wilkinson J."/>
            <person name="Wu Y."/>
            <person name="Wyman D."/>
            <person name="Yadav S."/>
            <person name="Yang S."/>
            <person name="Yang X."/>
            <person name="Yeager S."/>
            <person name="Yee E."/>
            <person name="Young G."/>
            <person name="Zainoun J."/>
            <person name="Zembeck L."/>
            <person name="Zimmer A."/>
            <person name="Zody M."/>
            <person name="Lander E."/>
        </authorList>
    </citation>
    <scope>NUCLEOTIDE SEQUENCE [LARGE SCALE GENOMIC DNA]</scope>
</reference>
<feature type="binding site" evidence="6">
    <location>
        <begin position="297"/>
        <end position="298"/>
    </location>
    <ligand>
        <name>ATP</name>
        <dbReference type="ChEBI" id="CHEBI:30616"/>
    </ligand>
</feature>
<dbReference type="HAMAP" id="MF_03181">
    <property type="entry name" value="PAN3"/>
    <property type="match status" value="1"/>
</dbReference>
<feature type="region of interest" description="Disordered" evidence="7">
    <location>
        <begin position="1"/>
        <end position="31"/>
    </location>
</feature>
<evidence type="ECO:0000256" key="5">
    <source>
        <dbReference type="ARBA" id="ARBA00023054"/>
    </source>
</evidence>
<gene>
    <name evidence="6" type="primary">PAN3</name>
</gene>
<dbReference type="InterPro" id="IPR041332">
    <property type="entry name" value="Pan3_CK"/>
</dbReference>
<comment type="function">
    <text evidence="6">Regulatory subunit of the poly(A)-nuclease (PAN) deadenylation complex, one of two cytoplasmic mRNA deadenylases involved in general and miRNA-mediated mRNA turnover. PAN specifically shortens poly(A) tails of RNA and the activity is stimulated by poly(A)-binding protein (PABP). PAN deadenylation is followed by rapid degradation of the shortened mRNA tails by the CCR4-NOT complex. Deadenylated mRNAs are then degraded by two alternative mechanisms, namely exosome-mediated 3'-5' exonucleolytic degradation, or deadenlyation-dependent mRNA decaping and subsequent 5'-3' exonucleolytic degradation by XRN1. PAN3 acts as a positive regulator for PAN activity, recruiting the catalytic subunit PAN2 to mRNA via its interaction with RNA and PABP, and to miRNA targets via its interaction with GW182 family proteins.</text>
</comment>
<reference evidence="9" key="2">
    <citation type="submission" date="2025-08" db="UniProtKB">
        <authorList>
            <consortium name="Ensembl"/>
        </authorList>
    </citation>
    <scope>IDENTIFICATION</scope>
</reference>
<dbReference type="PANTHER" id="PTHR12272:SF11">
    <property type="entry name" value="PAN2-PAN3 DEADENYLATION COMPLEX SUBUNIT PAN3"/>
    <property type="match status" value="1"/>
</dbReference>
<keyword evidence="5 6" id="KW-0175">Coiled coil</keyword>
<feature type="binding site" evidence="6">
    <location>
        <begin position="227"/>
        <end position="234"/>
    </location>
    <ligand>
        <name>ATP</name>
        <dbReference type="ChEBI" id="CHEBI:30616"/>
    </ligand>
</feature>
<organism evidence="9 10">
    <name type="scientific">Ciona savignyi</name>
    <name type="common">Pacific transparent sea squirt</name>
    <dbReference type="NCBI Taxonomy" id="51511"/>
    <lineage>
        <taxon>Eukaryota</taxon>
        <taxon>Metazoa</taxon>
        <taxon>Chordata</taxon>
        <taxon>Tunicata</taxon>
        <taxon>Ascidiacea</taxon>
        <taxon>Phlebobranchia</taxon>
        <taxon>Cionidae</taxon>
        <taxon>Ciona</taxon>
    </lineage>
</organism>
<dbReference type="STRING" id="51511.ENSCSAVP00000015700"/>
<dbReference type="GO" id="GO:0005524">
    <property type="term" value="F:ATP binding"/>
    <property type="evidence" value="ECO:0007669"/>
    <property type="project" value="UniProtKB-UniRule"/>
</dbReference>
<feature type="coiled-coil region" evidence="6">
    <location>
        <begin position="403"/>
        <end position="441"/>
    </location>
</feature>
<dbReference type="Ensembl" id="ENSCSAVT00000015879.1">
    <property type="protein sequence ID" value="ENSCSAVP00000015700.1"/>
    <property type="gene ID" value="ENSCSAVG00000009224.1"/>
</dbReference>
<keyword evidence="10" id="KW-1185">Reference proteome</keyword>
<evidence type="ECO:0000256" key="2">
    <source>
        <dbReference type="ARBA" id="ARBA00022664"/>
    </source>
</evidence>
<dbReference type="GO" id="GO:0000932">
    <property type="term" value="C:P-body"/>
    <property type="evidence" value="ECO:0007669"/>
    <property type="project" value="UniProtKB-SubCell"/>
</dbReference>
<evidence type="ECO:0000259" key="8">
    <source>
        <dbReference type="PROSITE" id="PS50011"/>
    </source>
</evidence>
<dbReference type="GO" id="GO:0000289">
    <property type="term" value="P:nuclear-transcribed mRNA poly(A) tail shortening"/>
    <property type="evidence" value="ECO:0007669"/>
    <property type="project" value="UniProtKB-UniRule"/>
</dbReference>
<evidence type="ECO:0000256" key="7">
    <source>
        <dbReference type="SAM" id="MobiDB-lite"/>
    </source>
</evidence>
<comment type="caution">
    <text evidence="6">Lacks conserved residue(s) required for the propagation of feature annotation.</text>
</comment>
<dbReference type="AlphaFoldDB" id="H2ZDN4"/>
<dbReference type="GO" id="GO:0004672">
    <property type="term" value="F:protein kinase activity"/>
    <property type="evidence" value="ECO:0007669"/>
    <property type="project" value="InterPro"/>
</dbReference>
<dbReference type="InterPro" id="IPR011009">
    <property type="entry name" value="Kinase-like_dom_sf"/>
</dbReference>
<dbReference type="GO" id="GO:0008143">
    <property type="term" value="F:poly(A) binding"/>
    <property type="evidence" value="ECO:0007669"/>
    <property type="project" value="TreeGrafter"/>
</dbReference>
<dbReference type="FunCoup" id="H2ZDN4">
    <property type="interactions" value="412"/>
</dbReference>
<dbReference type="eggNOG" id="KOG3741">
    <property type="taxonomic scope" value="Eukaryota"/>
</dbReference>
<dbReference type="PROSITE" id="PS50011">
    <property type="entry name" value="PROTEIN_KINASE_DOM"/>
    <property type="match status" value="1"/>
</dbReference>
<evidence type="ECO:0000256" key="4">
    <source>
        <dbReference type="ARBA" id="ARBA00022840"/>
    </source>
</evidence>
<dbReference type="Proteomes" id="UP000007875">
    <property type="component" value="Unassembled WGS sequence"/>
</dbReference>
<dbReference type="InterPro" id="IPR030844">
    <property type="entry name" value="PAN3"/>
</dbReference>
<evidence type="ECO:0000256" key="6">
    <source>
        <dbReference type="HAMAP-Rule" id="MF_03181"/>
    </source>
</evidence>
<evidence type="ECO:0000313" key="9">
    <source>
        <dbReference type="Ensembl" id="ENSCSAVP00000015700.1"/>
    </source>
</evidence>
<comment type="domain">
    <text evidence="6">The pseudokinase domain, the coiled-coil (CC), and C-terminal knob domain (CK) form a structural unit (PKC) that forms an extensive high-affinity interaction surface for PAN2.</text>
</comment>
<feature type="region of interest" description="Knob domain" evidence="6">
    <location>
        <begin position="442"/>
        <end position="537"/>
    </location>
</feature>
<proteinExistence type="inferred from homology"/>
<comment type="domain">
    <text evidence="6">Contains a pseudokinase domain. The protein kinase domain is predicted to be catalytically inactive because some of the residues important for catalytic activity are substituted and it lacks the equivalent of the binding site for a peptide substrate. However, it has retained an ATP-binding site and ATP-binding is required for mRNA degradation, stimulating the activity of the PAN2 nuclease in vitro. The nucleotide-binding site is juxtaposed to the RNase active site of PAN2 in the complex and may actually bind nucleosides of a poly(A) RNA rather than ATP, feeding the poly(A)-tail to the active site of the deadenylase and thus increasing the efficiency with which this distributive enzyme degrades oligo(A) RNAs.</text>
</comment>
<dbReference type="GO" id="GO:0010606">
    <property type="term" value="P:positive regulation of cytoplasmic mRNA processing body assembly"/>
    <property type="evidence" value="ECO:0007669"/>
    <property type="project" value="UniProtKB-UniRule"/>
</dbReference>
<evidence type="ECO:0000256" key="1">
    <source>
        <dbReference type="ARBA" id="ARBA00022490"/>
    </source>
</evidence>
<dbReference type="Gene3D" id="1.20.5.5160">
    <property type="match status" value="1"/>
</dbReference>
<reference evidence="9" key="3">
    <citation type="submission" date="2025-09" db="UniProtKB">
        <authorList>
            <consortium name="Ensembl"/>
        </authorList>
    </citation>
    <scope>IDENTIFICATION</scope>
</reference>
<protein>
    <recommendedName>
        <fullName evidence="6">PAN2-PAN3 deadenylation complex subunit PAN3</fullName>
    </recommendedName>
    <alternativeName>
        <fullName evidence="6">PAB1P-dependent poly(A)-specific ribonuclease</fullName>
    </alternativeName>
    <alternativeName>
        <fullName evidence="6">Poly(A)-nuclease deadenylation complex subunit 3</fullName>
        <shortName evidence="6">PAN deadenylation complex subunit 3</shortName>
    </alternativeName>
</protein>
<comment type="domain">
    <text evidence="6">The N-terminal zinc finger binds to poly(A) RNA.</text>
</comment>
<keyword evidence="2 6" id="KW-0507">mRNA processing</keyword>
<dbReference type="Pfam" id="PF18101">
    <property type="entry name" value="Pan3_CK"/>
    <property type="match status" value="1"/>
</dbReference>
<dbReference type="SUPFAM" id="SSF56112">
    <property type="entry name" value="Protein kinase-like (PK-like)"/>
    <property type="match status" value="1"/>
</dbReference>
<dbReference type="PANTHER" id="PTHR12272">
    <property type="entry name" value="DEADENYLATION COMPLEX SUBUNIT PAN3"/>
    <property type="match status" value="1"/>
</dbReference>
<name>H2ZDN4_CIOSA</name>
<dbReference type="OMA" id="YVFHSVD"/>
<feature type="domain" description="Protein kinase" evidence="8">
    <location>
        <begin position="146"/>
        <end position="406"/>
    </location>
</feature>
<sequence>MDSLATSHATPDRTSPLLTRRMANHRSSPSVPTNMIMADISKTEDSNVVAPVAQENGGTTYFFTQNTARQNMSVVMPPFHVFPGTPPNIEYMSLKANAPSFFMADELRQAIVQKHALTMLTVDTEQDPSVPSEVDNYHSLFPLEPTPENPLQKSSTFGFVTSCYKAIKYKDGLPYCLRRIHGFRQVNEKCMVLVEMWKKLQHANVVQLREVFTSKAFGEHSLIFAHDYYAGAETMMSRHFQNPNNNYASKAKWNGGTARQNAGLLPESLIWTYVVQLTSALRCIHTAGLACRVMDPTKIIITDKSRIRVNGVGIFDVLGYDNSHANPRAHMQQYQQDDLVALGKVVLALACNSVSSIQRDNLHNSIELVLRNYSNDLKNLILYLLSPQQRPHNVNDIMPMIGARFYTQLDAALLRCDVIENEMSKEVENGRLFRMVSKLGVINERPEFSLEPTWSETGDRYLLKLFRDHLFHQVTETGAPWVDLAHIVQCLNKLDAGVPEKVCLMSRDEQNVLVVSYAELKKAFEKCFSELSSAATA</sequence>
<dbReference type="GO" id="GO:0031251">
    <property type="term" value="C:PAN complex"/>
    <property type="evidence" value="ECO:0007669"/>
    <property type="project" value="UniProtKB-UniRule"/>
</dbReference>
<feature type="binding site" evidence="6">
    <location>
        <position position="178"/>
    </location>
    <ligand>
        <name>ATP</name>
        <dbReference type="ChEBI" id="CHEBI:30616"/>
    </ligand>
</feature>
<dbReference type="HOGENOM" id="CLU_016423_3_0_1"/>